<dbReference type="GO" id="GO:0016757">
    <property type="term" value="F:glycosyltransferase activity"/>
    <property type="evidence" value="ECO:0007669"/>
    <property type="project" value="UniProtKB-KW"/>
</dbReference>
<name>A0ABV5Y608_ARTRM</name>
<sequence>MVTSKFREREVGSSLAHPEALGDSNAPVHGTVIAKAARTAILQGFVGSLLMVAGSVGVGWMATTSGSLIRTPLFIMARTSPVGVIVCTVMLCLGALLLLRSWLRIAQRIGGWNPSSRPVLRRALWMWALPMMFSLPLFSRDAYAYIGQGRLMEQGLNPYTNGISALSNYFSLGPDKLWTEAPTPYGPLWLWIEQGAVWVSAGVPELALIPFRLAALAGVILLAVYAPRLAAVHGVNPDRALWLGVLNPVLLINFIASAHNDSLMLGLVVAGLYFASVKRPVLGIVLITASIAIKPITLIALPFAGLLWAGARAGWGRRMLCWMATLGLSLGLLAAAGLVNGLGFGWLGALQTPGAVWIWYAPVGLLAHTAGFVVGLFGGPGVPVTDVIQTAGTAVSALAIVWLAVRTPGRGLGMPAPLDDEPEFNKTVLRRMAWAFAAVVVLAPVIQPWYMVWLLVFFTVTGIADGAQLRTVFYLTAFFTLIALTDQLSVFQWIPIEVVRGVAIAIAVSFIAYLVFFDKKTHVLFRPRRGILKLKLKPKS</sequence>
<dbReference type="EMBL" id="JBHMBC010000037">
    <property type="protein sequence ID" value="MFB9821602.1"/>
    <property type="molecule type" value="Genomic_DNA"/>
</dbReference>
<evidence type="ECO:0000256" key="5">
    <source>
        <dbReference type="ARBA" id="ARBA00022989"/>
    </source>
</evidence>
<dbReference type="Pfam" id="PF26314">
    <property type="entry name" value="MptA_B_family"/>
    <property type="match status" value="1"/>
</dbReference>
<keyword evidence="6 8" id="KW-0472">Membrane</keyword>
<feature type="transmembrane region" description="Helical" evidence="8">
    <location>
        <begin position="280"/>
        <end position="308"/>
    </location>
</feature>
<evidence type="ECO:0000256" key="2">
    <source>
        <dbReference type="ARBA" id="ARBA00022676"/>
    </source>
</evidence>
<keyword evidence="4 8" id="KW-0812">Transmembrane</keyword>
<comment type="caution">
    <text evidence="9">The sequence shown here is derived from an EMBL/GenBank/DDBJ whole genome shotgun (WGS) entry which is preliminary data.</text>
</comment>
<feature type="transmembrane region" description="Helical" evidence="8">
    <location>
        <begin position="82"/>
        <end position="103"/>
    </location>
</feature>
<feature type="transmembrane region" description="Helical" evidence="8">
    <location>
        <begin position="472"/>
        <end position="492"/>
    </location>
</feature>
<keyword evidence="10" id="KW-1185">Reference proteome</keyword>
<dbReference type="Proteomes" id="UP001589702">
    <property type="component" value="Unassembled WGS sequence"/>
</dbReference>
<dbReference type="RefSeq" id="WP_234749900.1">
    <property type="nucleotide sequence ID" value="NZ_BAAAWN010000001.1"/>
</dbReference>
<dbReference type="InterPro" id="IPR049829">
    <property type="entry name" value="MptA/B-like"/>
</dbReference>
<comment type="subcellular location">
    <subcellularLocation>
        <location evidence="1">Membrane</location>
        <topology evidence="1">Multi-pass membrane protein</topology>
    </subcellularLocation>
</comment>
<evidence type="ECO:0000256" key="4">
    <source>
        <dbReference type="ARBA" id="ARBA00022692"/>
    </source>
</evidence>
<evidence type="ECO:0000256" key="1">
    <source>
        <dbReference type="ARBA" id="ARBA00004141"/>
    </source>
</evidence>
<evidence type="ECO:0000313" key="10">
    <source>
        <dbReference type="Proteomes" id="UP001589702"/>
    </source>
</evidence>
<keyword evidence="2 9" id="KW-0328">Glycosyltransferase</keyword>
<dbReference type="NCBIfam" id="NF038066">
    <property type="entry name" value="MptB"/>
    <property type="match status" value="1"/>
</dbReference>
<keyword evidence="3" id="KW-0808">Transferase</keyword>
<protein>
    <submittedName>
        <fullName evidence="9">Polyprenol phosphomannose-dependent alpha 1,6 mannosyltransferase MptB</fullName>
    </submittedName>
</protein>
<accession>A0ABV5Y608</accession>
<feature type="transmembrane region" description="Helical" evidence="8">
    <location>
        <begin position="207"/>
        <end position="228"/>
    </location>
</feature>
<gene>
    <name evidence="9" type="primary">mptB</name>
    <name evidence="9" type="ORF">ACFFP1_19125</name>
</gene>
<evidence type="ECO:0000256" key="3">
    <source>
        <dbReference type="ARBA" id="ARBA00022679"/>
    </source>
</evidence>
<evidence type="ECO:0000256" key="7">
    <source>
        <dbReference type="ARBA" id="ARBA00043987"/>
    </source>
</evidence>
<feature type="transmembrane region" description="Helical" evidence="8">
    <location>
        <begin position="498"/>
        <end position="517"/>
    </location>
</feature>
<feature type="transmembrane region" description="Helical" evidence="8">
    <location>
        <begin position="320"/>
        <end position="345"/>
    </location>
</feature>
<feature type="transmembrane region" description="Helical" evidence="8">
    <location>
        <begin position="384"/>
        <end position="405"/>
    </location>
</feature>
<feature type="transmembrane region" description="Helical" evidence="8">
    <location>
        <begin position="432"/>
        <end position="460"/>
    </location>
</feature>
<evidence type="ECO:0000256" key="8">
    <source>
        <dbReference type="SAM" id="Phobius"/>
    </source>
</evidence>
<feature type="transmembrane region" description="Helical" evidence="8">
    <location>
        <begin position="40"/>
        <end position="62"/>
    </location>
</feature>
<reference evidence="9 10" key="1">
    <citation type="submission" date="2024-09" db="EMBL/GenBank/DDBJ databases">
        <authorList>
            <person name="Sun Q."/>
            <person name="Mori K."/>
        </authorList>
    </citation>
    <scope>NUCLEOTIDE SEQUENCE [LARGE SCALE GENOMIC DNA]</scope>
    <source>
        <strain evidence="9 10">JCM 1334</strain>
    </source>
</reference>
<evidence type="ECO:0000313" key="9">
    <source>
        <dbReference type="EMBL" id="MFB9821602.1"/>
    </source>
</evidence>
<proteinExistence type="inferred from homology"/>
<feature type="transmembrane region" description="Helical" evidence="8">
    <location>
        <begin position="357"/>
        <end position="377"/>
    </location>
</feature>
<evidence type="ECO:0000256" key="6">
    <source>
        <dbReference type="ARBA" id="ARBA00023136"/>
    </source>
</evidence>
<comment type="similarity">
    <text evidence="7">Belongs to the MptA/B family.</text>
</comment>
<organism evidence="9 10">
    <name type="scientific">Arthrobacter ramosus</name>
    <dbReference type="NCBI Taxonomy" id="1672"/>
    <lineage>
        <taxon>Bacteria</taxon>
        <taxon>Bacillati</taxon>
        <taxon>Actinomycetota</taxon>
        <taxon>Actinomycetes</taxon>
        <taxon>Micrococcales</taxon>
        <taxon>Micrococcaceae</taxon>
        <taxon>Arthrobacter</taxon>
    </lineage>
</organism>
<keyword evidence="5 8" id="KW-1133">Transmembrane helix</keyword>